<dbReference type="Proteomes" id="UP000326799">
    <property type="component" value="Unassembled WGS sequence"/>
</dbReference>
<keyword evidence="1" id="KW-1133">Transmembrane helix</keyword>
<protein>
    <submittedName>
        <fullName evidence="2">Uncharacterized protein</fullName>
    </submittedName>
</protein>
<dbReference type="AlphaFoldDB" id="A0A5N6EBN7"/>
<evidence type="ECO:0000313" key="3">
    <source>
        <dbReference type="Proteomes" id="UP000326799"/>
    </source>
</evidence>
<reference evidence="2 3" key="1">
    <citation type="submission" date="2019-04" db="EMBL/GenBank/DDBJ databases">
        <title>Fungal friends and foes A comparative genomics study of 23 Aspergillus species from section Flavi.</title>
        <authorList>
            <consortium name="DOE Joint Genome Institute"/>
            <person name="Kjaerbolling I."/>
            <person name="Vesth T.C."/>
            <person name="Frisvad J.C."/>
            <person name="Nybo J.L."/>
            <person name="Theobald S."/>
            <person name="Kildgaard S."/>
            <person name="Petersen T.I."/>
            <person name="Kuo A."/>
            <person name="Sato A."/>
            <person name="Lyhne E.K."/>
            <person name="Kogle M.E."/>
            <person name="Wiebenga A."/>
            <person name="Kun R.S."/>
            <person name="Lubbers R.J."/>
            <person name="Makela M.R."/>
            <person name="Barry K."/>
            <person name="Chovatia M."/>
            <person name="Clum A."/>
            <person name="Daum C."/>
            <person name="Haridas S."/>
            <person name="He G."/>
            <person name="LaButti K."/>
            <person name="Lipzen A."/>
            <person name="Mondo S."/>
            <person name="Pangilinan J."/>
            <person name="Riley R."/>
            <person name="Salamov A."/>
            <person name="Simmons B.A."/>
            <person name="Magnuson J.K."/>
            <person name="Henrissat B."/>
            <person name="Mortensen U.H."/>
            <person name="Larsen T.O."/>
            <person name="De vries R.P."/>
            <person name="Grigoriev I.V."/>
            <person name="Machida M."/>
            <person name="Baker S.E."/>
            <person name="Andersen M.R."/>
        </authorList>
    </citation>
    <scope>NUCLEOTIDE SEQUENCE [LARGE SCALE GENOMIC DNA]</scope>
    <source>
        <strain evidence="2 3">CBS 126849</strain>
    </source>
</reference>
<dbReference type="EMBL" id="ML733515">
    <property type="protein sequence ID" value="KAB8215012.1"/>
    <property type="molecule type" value="Genomic_DNA"/>
</dbReference>
<evidence type="ECO:0000313" key="2">
    <source>
        <dbReference type="EMBL" id="KAB8215012.1"/>
    </source>
</evidence>
<gene>
    <name evidence="2" type="ORF">BDV33DRAFT_21571</name>
</gene>
<organism evidence="2 3">
    <name type="scientific">Aspergillus novoparasiticus</name>
    <dbReference type="NCBI Taxonomy" id="986946"/>
    <lineage>
        <taxon>Eukaryota</taxon>
        <taxon>Fungi</taxon>
        <taxon>Dikarya</taxon>
        <taxon>Ascomycota</taxon>
        <taxon>Pezizomycotina</taxon>
        <taxon>Eurotiomycetes</taxon>
        <taxon>Eurotiomycetidae</taxon>
        <taxon>Eurotiales</taxon>
        <taxon>Aspergillaceae</taxon>
        <taxon>Aspergillus</taxon>
        <taxon>Aspergillus subgen. Circumdati</taxon>
    </lineage>
</organism>
<feature type="transmembrane region" description="Helical" evidence="1">
    <location>
        <begin position="17"/>
        <end position="43"/>
    </location>
</feature>
<keyword evidence="1" id="KW-0812">Transmembrane</keyword>
<keyword evidence="3" id="KW-1185">Reference proteome</keyword>
<proteinExistence type="predicted"/>
<sequence length="123" mass="14030">MHVPYDAYLIGVLQWSILWEFCSCSNGCCVFFFSFFSFSSYLFPMRAFDTRFYDNTRCDIRAYPTRGSCITLTGQSGCTPVLCDSMPFQSSLLCDYAGSSWCLPWMTVSCVMQCAGYLVLFPF</sequence>
<name>A0A5N6EBN7_9EURO</name>
<accession>A0A5N6EBN7</accession>
<keyword evidence="1" id="KW-0472">Membrane</keyword>
<evidence type="ECO:0000256" key="1">
    <source>
        <dbReference type="SAM" id="Phobius"/>
    </source>
</evidence>